<evidence type="ECO:0000259" key="1">
    <source>
        <dbReference type="Pfam" id="PF02742"/>
    </source>
</evidence>
<accession>E1QR69</accession>
<dbReference type="SUPFAM" id="SSF47979">
    <property type="entry name" value="Iron-dependent repressor protein, dimerization domain"/>
    <property type="match status" value="1"/>
</dbReference>
<dbReference type="RefSeq" id="WP_013337484.1">
    <property type="nucleotide sequence ID" value="NC_014537.1"/>
</dbReference>
<feature type="domain" description="Iron dependent repressor metal binding and dimerisation" evidence="1">
    <location>
        <begin position="67"/>
        <end position="135"/>
    </location>
</feature>
<dbReference type="GeneID" id="9753348"/>
<evidence type="ECO:0000313" key="3">
    <source>
        <dbReference type="Proteomes" id="UP000006681"/>
    </source>
</evidence>
<dbReference type="STRING" id="572478.Vdis_2392"/>
<dbReference type="InterPro" id="IPR001367">
    <property type="entry name" value="Fe_dep_repressor"/>
</dbReference>
<dbReference type="Pfam" id="PF02742">
    <property type="entry name" value="Fe_dep_repr_C"/>
    <property type="match status" value="1"/>
</dbReference>
<keyword evidence="3" id="KW-1185">Reference proteome</keyword>
<name>E1QR69_VULDI</name>
<dbReference type="PANTHER" id="PTHR33238">
    <property type="entry name" value="IRON (METAL) DEPENDENT REPRESSOR, DTXR FAMILY"/>
    <property type="match status" value="1"/>
</dbReference>
<dbReference type="Proteomes" id="UP000006681">
    <property type="component" value="Chromosome"/>
</dbReference>
<dbReference type="Gene3D" id="1.10.10.10">
    <property type="entry name" value="Winged helix-like DNA-binding domain superfamily/Winged helix DNA-binding domain"/>
    <property type="match status" value="1"/>
</dbReference>
<sequence length="136" mass="15108">MGLHVRISSREFLYLLVIKGMNDKGSGATIFGIAKALGVSTASAYEEINHLIKKGFVERRNGGIYITDEGIKEMNSLIRAHRVVETLLVRAGIDPDKACELAKMFDYALPEEVVEKLYEYLGKPSKCPHGKDIPQL</sequence>
<organism evidence="2 3">
    <name type="scientific">Vulcanisaeta distributa (strain DSM 14429 / JCM 11212 / NBRC 100878 / IC-017)</name>
    <dbReference type="NCBI Taxonomy" id="572478"/>
    <lineage>
        <taxon>Archaea</taxon>
        <taxon>Thermoproteota</taxon>
        <taxon>Thermoprotei</taxon>
        <taxon>Thermoproteales</taxon>
        <taxon>Thermoproteaceae</taxon>
        <taxon>Vulcanisaeta</taxon>
    </lineage>
</organism>
<dbReference type="InterPro" id="IPR050536">
    <property type="entry name" value="DtxR_MntR_Metal-Reg"/>
</dbReference>
<proteinExistence type="predicted"/>
<reference evidence="2 3" key="1">
    <citation type="journal article" date="2010" name="Stand. Genomic Sci.">
        <title>Complete genome sequence of Vulcanisaeta distributa type strain (IC-017).</title>
        <authorList>
            <person name="Mavromatis K."/>
            <person name="Sikorski J."/>
            <person name="Pabst E."/>
            <person name="Teshima H."/>
            <person name="Lapidus A."/>
            <person name="Lucas S."/>
            <person name="Nolan M."/>
            <person name="Glavina Del Rio T."/>
            <person name="Cheng J.F."/>
            <person name="Bruce D."/>
            <person name="Goodwin L."/>
            <person name="Pitluck S."/>
            <person name="Liolios K."/>
            <person name="Ivanova N."/>
            <person name="Mikhailova N."/>
            <person name="Pati A."/>
            <person name="Chen A."/>
            <person name="Palaniappan K."/>
            <person name="Land M."/>
            <person name="Hauser L."/>
            <person name="Chang Y.J."/>
            <person name="Jeffries C.D."/>
            <person name="Rohde M."/>
            <person name="Spring S."/>
            <person name="Goker M."/>
            <person name="Wirth R."/>
            <person name="Woyke T."/>
            <person name="Bristow J."/>
            <person name="Eisen J.A."/>
            <person name="Markowitz V."/>
            <person name="Hugenholtz P."/>
            <person name="Klenk H.P."/>
            <person name="Kyrpides N.C."/>
        </authorList>
    </citation>
    <scope>NUCLEOTIDE SEQUENCE [LARGE SCALE GENOMIC DNA]</scope>
    <source>
        <strain evidence="3">DSM 14429 / JCM 11212 / NBRC 100878 / IC-017</strain>
    </source>
</reference>
<dbReference type="eggNOG" id="arCOG02100">
    <property type="taxonomic scope" value="Archaea"/>
</dbReference>
<dbReference type="SMART" id="SM00529">
    <property type="entry name" value="HTH_DTXR"/>
    <property type="match status" value="1"/>
</dbReference>
<dbReference type="GO" id="GO:0046983">
    <property type="term" value="F:protein dimerization activity"/>
    <property type="evidence" value="ECO:0007669"/>
    <property type="project" value="InterPro"/>
</dbReference>
<protein>
    <submittedName>
        <fullName evidence="2">Iron (Metal) dependent repressor, DtxR family</fullName>
    </submittedName>
</protein>
<dbReference type="AlphaFoldDB" id="E1QR69"/>
<dbReference type="HOGENOM" id="CLU_069532_4_1_2"/>
<dbReference type="PANTHER" id="PTHR33238:SF7">
    <property type="entry name" value="IRON-DEPENDENT TRANSCRIPTIONAL REGULATOR"/>
    <property type="match status" value="1"/>
</dbReference>
<dbReference type="SUPFAM" id="SSF46785">
    <property type="entry name" value="Winged helix' DNA-binding domain"/>
    <property type="match status" value="1"/>
</dbReference>
<dbReference type="KEGG" id="vdi:Vdis_2392"/>
<gene>
    <name evidence="2" type="ordered locus">Vdis_2392</name>
</gene>
<dbReference type="InterPro" id="IPR036390">
    <property type="entry name" value="WH_DNA-bd_sf"/>
</dbReference>
<dbReference type="GO" id="GO:0003700">
    <property type="term" value="F:DNA-binding transcription factor activity"/>
    <property type="evidence" value="ECO:0007669"/>
    <property type="project" value="InterPro"/>
</dbReference>
<reference evidence="3" key="2">
    <citation type="journal article" date="2010" name="Stand. Genomic Sci.">
        <title>Complete genome sequence of Vulcanisaeta distributa type strain (IC-017T).</title>
        <authorList>
            <person name="Mavromatis K."/>
            <person name="Sikorski J."/>
            <person name="Pabst E."/>
            <person name="Teshima H."/>
            <person name="Lapidus A."/>
            <person name="Lucas S."/>
            <person name="Nolan M."/>
            <person name="Glavina Del Rio T."/>
            <person name="Cheng J."/>
            <person name="Bruce D."/>
            <person name="Goodwin L."/>
            <person name="Pitluck S."/>
            <person name="Liolios K."/>
            <person name="Ivanova N."/>
            <person name="Mikhailova N."/>
            <person name="Pati A."/>
            <person name="Chen A."/>
            <person name="Palaniappan K."/>
            <person name="Land M."/>
            <person name="Hauser L."/>
            <person name="Chang Y."/>
            <person name="Jeffries C."/>
            <person name="Rohde M."/>
            <person name="Spring S."/>
            <person name="Goker M."/>
            <person name="Wirth R."/>
            <person name="Woyke T."/>
            <person name="Bristow J."/>
            <person name="Eisen J."/>
            <person name="Markowitz V."/>
            <person name="Hugenholtz P."/>
            <person name="Klenk H."/>
            <person name="Kyrpides N."/>
        </authorList>
    </citation>
    <scope>NUCLEOTIDE SEQUENCE [LARGE SCALE GENOMIC DNA]</scope>
    <source>
        <strain evidence="3">DSM 14429 / JCM 11212 / NBRC 100878 / IC-017</strain>
    </source>
</reference>
<dbReference type="GO" id="GO:0046914">
    <property type="term" value="F:transition metal ion binding"/>
    <property type="evidence" value="ECO:0007669"/>
    <property type="project" value="InterPro"/>
</dbReference>
<dbReference type="EMBL" id="CP002100">
    <property type="protein sequence ID" value="ADN51759.1"/>
    <property type="molecule type" value="Genomic_DNA"/>
</dbReference>
<dbReference type="InterPro" id="IPR036388">
    <property type="entry name" value="WH-like_DNA-bd_sf"/>
</dbReference>
<evidence type="ECO:0000313" key="2">
    <source>
        <dbReference type="EMBL" id="ADN51759.1"/>
    </source>
</evidence>
<dbReference type="InterPro" id="IPR036421">
    <property type="entry name" value="Fe_dep_repressor_sf"/>
</dbReference>
<dbReference type="InterPro" id="IPR022689">
    <property type="entry name" value="Iron_dep_repressor"/>
</dbReference>